<reference evidence="7 8" key="1">
    <citation type="submission" date="2020-02" db="EMBL/GenBank/DDBJ databases">
        <title>Comparative genomics of the hypocrealean fungal genus Beauvera.</title>
        <authorList>
            <person name="Showalter D.N."/>
            <person name="Bushley K.E."/>
            <person name="Rehner S.A."/>
        </authorList>
    </citation>
    <scope>NUCLEOTIDE SEQUENCE [LARGE SCALE GENOMIC DNA]</scope>
    <source>
        <strain evidence="7 8">ARSEF4384</strain>
    </source>
</reference>
<dbReference type="Gene3D" id="3.90.210.10">
    <property type="entry name" value="Heat-Labile Enterotoxin, subunit A"/>
    <property type="match status" value="1"/>
</dbReference>
<feature type="region of interest" description="Disordered" evidence="5">
    <location>
        <begin position="66"/>
        <end position="97"/>
    </location>
</feature>
<dbReference type="EMBL" id="JAAHCF010000904">
    <property type="protein sequence ID" value="KAK8141620.1"/>
    <property type="molecule type" value="Genomic_DNA"/>
</dbReference>
<dbReference type="InterPro" id="IPR001144">
    <property type="entry name" value="Enterotoxin_A"/>
</dbReference>
<dbReference type="AlphaFoldDB" id="A0AAW0RHV1"/>
<evidence type="ECO:0000256" key="2">
    <source>
        <dbReference type="ARBA" id="ARBA00022729"/>
    </source>
</evidence>
<evidence type="ECO:0000313" key="8">
    <source>
        <dbReference type="Proteomes" id="UP001397290"/>
    </source>
</evidence>
<comment type="caution">
    <text evidence="7">The sequence shown here is derived from an EMBL/GenBank/DDBJ whole genome shotgun (WGS) entry which is preliminary data.</text>
</comment>
<keyword evidence="2 6" id="KW-0732">Signal</keyword>
<keyword evidence="8" id="KW-1185">Reference proteome</keyword>
<name>A0AAW0RHV1_9HYPO</name>
<keyword evidence="1" id="KW-0800">Toxin</keyword>
<organism evidence="7 8">
    <name type="scientific">Beauveria asiatica</name>
    <dbReference type="NCBI Taxonomy" id="1069075"/>
    <lineage>
        <taxon>Eukaryota</taxon>
        <taxon>Fungi</taxon>
        <taxon>Dikarya</taxon>
        <taxon>Ascomycota</taxon>
        <taxon>Pezizomycotina</taxon>
        <taxon>Sordariomycetes</taxon>
        <taxon>Hypocreomycetidae</taxon>
        <taxon>Hypocreales</taxon>
        <taxon>Cordycipitaceae</taxon>
        <taxon>Beauveria</taxon>
    </lineage>
</organism>
<evidence type="ECO:0000256" key="3">
    <source>
        <dbReference type="ARBA" id="ARBA00023026"/>
    </source>
</evidence>
<gene>
    <name evidence="7" type="ORF">G3M48_010203</name>
</gene>
<sequence length="345" mass="38081">MVKAWSWAAAALAYAAIPAHGAAVPNNNLALEAESETRPFRFDIPDGDLTGLEHYTSSRKRQEALPSVLYRGSGSSPKDVEARGGFVPRQEGGPLKNETFGLQSHHLGRTRTAYTSTTRSFGVGLGYSIRDQEAGWIYKIHPTPNMIDLDASGFKLRYTAEEEFSALGGIRYDQIEAWMPMSKSDLKEEFTRAHVYEYHDFETFSAEYPGKKWMANPDYDHKYDSLAASPGQPQLAGDSANLKKYNNNTLEGYAIEFMQKNGAAVGWDGKFPLGSLKVPVEAPPVEETPTTGAELCAKGPDGKVKYGADEKECDDLYVQCVFETLDINTWDATIECIEKKLAAAH</sequence>
<evidence type="ECO:0000313" key="7">
    <source>
        <dbReference type="EMBL" id="KAK8141620.1"/>
    </source>
</evidence>
<evidence type="ECO:0000256" key="4">
    <source>
        <dbReference type="ARBA" id="ARBA00023157"/>
    </source>
</evidence>
<protein>
    <recommendedName>
        <fullName evidence="9">Cholera enterotoxin subunit A2</fullName>
    </recommendedName>
</protein>
<dbReference type="SUPFAM" id="SSF56399">
    <property type="entry name" value="ADP-ribosylation"/>
    <property type="match status" value="1"/>
</dbReference>
<dbReference type="GO" id="GO:0090729">
    <property type="term" value="F:toxin activity"/>
    <property type="evidence" value="ECO:0007669"/>
    <property type="project" value="UniProtKB-KW"/>
</dbReference>
<feature type="signal peptide" evidence="6">
    <location>
        <begin position="1"/>
        <end position="23"/>
    </location>
</feature>
<accession>A0AAW0RHV1</accession>
<dbReference type="Pfam" id="PF01375">
    <property type="entry name" value="Enterotoxin_a"/>
    <property type="match status" value="1"/>
</dbReference>
<evidence type="ECO:0000256" key="1">
    <source>
        <dbReference type="ARBA" id="ARBA00022656"/>
    </source>
</evidence>
<dbReference type="Proteomes" id="UP001397290">
    <property type="component" value="Unassembled WGS sequence"/>
</dbReference>
<evidence type="ECO:0000256" key="6">
    <source>
        <dbReference type="SAM" id="SignalP"/>
    </source>
</evidence>
<evidence type="ECO:0008006" key="9">
    <source>
        <dbReference type="Google" id="ProtNLM"/>
    </source>
</evidence>
<feature type="chain" id="PRO_5044013163" description="Cholera enterotoxin subunit A2" evidence="6">
    <location>
        <begin position="24"/>
        <end position="345"/>
    </location>
</feature>
<evidence type="ECO:0000256" key="5">
    <source>
        <dbReference type="SAM" id="MobiDB-lite"/>
    </source>
</evidence>
<keyword evidence="3" id="KW-0843">Virulence</keyword>
<keyword evidence="4" id="KW-1015">Disulfide bond</keyword>
<proteinExistence type="predicted"/>